<evidence type="ECO:0000259" key="6">
    <source>
        <dbReference type="PROSITE" id="PS50888"/>
    </source>
</evidence>
<comment type="caution">
    <text evidence="7">The sequence shown here is derived from an EMBL/GenBank/DDBJ whole genome shotgun (WGS) entry which is preliminary data.</text>
</comment>
<keyword evidence="2" id="KW-0238">DNA-binding</keyword>
<keyword evidence="3" id="KW-0804">Transcription</keyword>
<organism evidence="7 8">
    <name type="scientific">Scylla paramamosain</name>
    <name type="common">Mud crab</name>
    <dbReference type="NCBI Taxonomy" id="85552"/>
    <lineage>
        <taxon>Eukaryota</taxon>
        <taxon>Metazoa</taxon>
        <taxon>Ecdysozoa</taxon>
        <taxon>Arthropoda</taxon>
        <taxon>Crustacea</taxon>
        <taxon>Multicrustacea</taxon>
        <taxon>Malacostraca</taxon>
        <taxon>Eumalacostraca</taxon>
        <taxon>Eucarida</taxon>
        <taxon>Decapoda</taxon>
        <taxon>Pleocyemata</taxon>
        <taxon>Brachyura</taxon>
        <taxon>Eubrachyura</taxon>
        <taxon>Portunoidea</taxon>
        <taxon>Portunidae</taxon>
        <taxon>Portuninae</taxon>
        <taxon>Scylla</taxon>
    </lineage>
</organism>
<dbReference type="CDD" id="cd11417">
    <property type="entry name" value="bHLH_TS_PTF1A"/>
    <property type="match status" value="1"/>
</dbReference>
<evidence type="ECO:0000313" key="7">
    <source>
        <dbReference type="EMBL" id="KAK8400223.1"/>
    </source>
</evidence>
<feature type="compositionally biased region" description="Low complexity" evidence="5">
    <location>
        <begin position="171"/>
        <end position="182"/>
    </location>
</feature>
<dbReference type="Gene3D" id="4.10.280.10">
    <property type="entry name" value="Helix-loop-helix DNA-binding domain"/>
    <property type="match status" value="1"/>
</dbReference>
<evidence type="ECO:0000313" key="8">
    <source>
        <dbReference type="Proteomes" id="UP001487740"/>
    </source>
</evidence>
<feature type="region of interest" description="Disordered" evidence="5">
    <location>
        <begin position="33"/>
        <end position="88"/>
    </location>
</feature>
<evidence type="ECO:0000256" key="1">
    <source>
        <dbReference type="ARBA" id="ARBA00023015"/>
    </source>
</evidence>
<feature type="region of interest" description="Disordered" evidence="5">
    <location>
        <begin position="164"/>
        <end position="183"/>
    </location>
</feature>
<accession>A0AAW0ULY0</accession>
<sequence length="244" mass="26589">MYGLENVNLEAVNRQWMCSSSYLEWDLPASTSPPDPAYPASSCSPSSSSPSSASAYSCPPTGTDPWAPWASPHKTQQEDSLVVSGIREGRRRRRVCPMAQVRQRQAANMRERRRMASINDAFEGLRAHIPTMPYEKRLSKVDTLRLAIGYITFLSDMVETNPSLQTGSHANSSSSGNNTNSNKIVVKSSVATYGGSGAEMGLGGEEKAEEVVAFTELSWASQKQEVVNGRVNTSLWTPSHTLAN</sequence>
<keyword evidence="4" id="KW-0539">Nucleus</keyword>
<keyword evidence="8" id="KW-1185">Reference proteome</keyword>
<dbReference type="GO" id="GO:0046983">
    <property type="term" value="F:protein dimerization activity"/>
    <property type="evidence" value="ECO:0007669"/>
    <property type="project" value="InterPro"/>
</dbReference>
<dbReference type="EMBL" id="JARAKH010000010">
    <property type="protein sequence ID" value="KAK8400223.1"/>
    <property type="molecule type" value="Genomic_DNA"/>
</dbReference>
<feature type="compositionally biased region" description="Low complexity" evidence="5">
    <location>
        <begin position="38"/>
        <end position="61"/>
    </location>
</feature>
<dbReference type="PANTHER" id="PTHR23349">
    <property type="entry name" value="BASIC HELIX-LOOP-HELIX TRANSCRIPTION FACTOR, TWIST"/>
    <property type="match status" value="1"/>
</dbReference>
<keyword evidence="1" id="KW-0805">Transcription regulation</keyword>
<dbReference type="FunFam" id="4.10.280.10:FF:000035">
    <property type="entry name" value="Pancreas-specific transcription factor 1a"/>
    <property type="match status" value="1"/>
</dbReference>
<evidence type="ECO:0000256" key="2">
    <source>
        <dbReference type="ARBA" id="ARBA00023125"/>
    </source>
</evidence>
<dbReference type="GO" id="GO:0032502">
    <property type="term" value="P:developmental process"/>
    <property type="evidence" value="ECO:0007669"/>
    <property type="project" value="TreeGrafter"/>
</dbReference>
<dbReference type="PANTHER" id="PTHR23349:SF112">
    <property type="entry name" value="48 RELATED 1, ISOFORM B"/>
    <property type="match status" value="1"/>
</dbReference>
<protein>
    <recommendedName>
        <fullName evidence="6">BHLH domain-containing protein</fullName>
    </recommendedName>
</protein>
<dbReference type="InterPro" id="IPR011598">
    <property type="entry name" value="bHLH_dom"/>
</dbReference>
<dbReference type="Proteomes" id="UP001487740">
    <property type="component" value="Unassembled WGS sequence"/>
</dbReference>
<name>A0AAW0ULY0_SCYPA</name>
<dbReference type="SUPFAM" id="SSF47459">
    <property type="entry name" value="HLH, helix-loop-helix DNA-binding domain"/>
    <property type="match status" value="1"/>
</dbReference>
<evidence type="ECO:0000256" key="4">
    <source>
        <dbReference type="ARBA" id="ARBA00023242"/>
    </source>
</evidence>
<proteinExistence type="predicted"/>
<dbReference type="InterPro" id="IPR036638">
    <property type="entry name" value="HLH_DNA-bd_sf"/>
</dbReference>
<dbReference type="InterPro" id="IPR050283">
    <property type="entry name" value="E-box_TF_Regulators"/>
</dbReference>
<reference evidence="7 8" key="1">
    <citation type="submission" date="2023-03" db="EMBL/GenBank/DDBJ databases">
        <title>High-quality genome of Scylla paramamosain provides insights in environmental adaptation.</title>
        <authorList>
            <person name="Zhang L."/>
        </authorList>
    </citation>
    <scope>NUCLEOTIDE SEQUENCE [LARGE SCALE GENOMIC DNA]</scope>
    <source>
        <strain evidence="7">LZ_2023a</strain>
        <tissue evidence="7">Muscle</tissue>
    </source>
</reference>
<dbReference type="PROSITE" id="PS50888">
    <property type="entry name" value="BHLH"/>
    <property type="match status" value="1"/>
</dbReference>
<dbReference type="Pfam" id="PF00010">
    <property type="entry name" value="HLH"/>
    <property type="match status" value="1"/>
</dbReference>
<evidence type="ECO:0000256" key="3">
    <source>
        <dbReference type="ARBA" id="ARBA00023163"/>
    </source>
</evidence>
<dbReference type="GO" id="GO:0000981">
    <property type="term" value="F:DNA-binding transcription factor activity, RNA polymerase II-specific"/>
    <property type="evidence" value="ECO:0007669"/>
    <property type="project" value="TreeGrafter"/>
</dbReference>
<gene>
    <name evidence="7" type="ORF">O3P69_003138</name>
</gene>
<dbReference type="GO" id="GO:0000977">
    <property type="term" value="F:RNA polymerase II transcription regulatory region sequence-specific DNA binding"/>
    <property type="evidence" value="ECO:0007669"/>
    <property type="project" value="TreeGrafter"/>
</dbReference>
<dbReference type="SMART" id="SM00353">
    <property type="entry name" value="HLH"/>
    <property type="match status" value="1"/>
</dbReference>
<dbReference type="AlphaFoldDB" id="A0AAW0ULY0"/>
<evidence type="ECO:0000256" key="5">
    <source>
        <dbReference type="SAM" id="MobiDB-lite"/>
    </source>
</evidence>
<feature type="domain" description="BHLH" evidence="6">
    <location>
        <begin position="102"/>
        <end position="154"/>
    </location>
</feature>